<protein>
    <submittedName>
        <fullName evidence="1">Uncharacterized protein</fullName>
    </submittedName>
</protein>
<reference evidence="1 2" key="1">
    <citation type="journal article" date="2021" name="Front. Genet.">
        <title>Chromosome-Level Genome Assembly Reveals Significant Gene Expansion in the Toll and IMD Signaling Pathways of Dendrolimus kikuchii.</title>
        <authorList>
            <person name="Zhou J."/>
            <person name="Wu P."/>
            <person name="Xiong Z."/>
            <person name="Liu N."/>
            <person name="Zhao N."/>
            <person name="Ji M."/>
            <person name="Qiu Y."/>
            <person name="Yang B."/>
        </authorList>
    </citation>
    <scope>NUCLEOTIDE SEQUENCE [LARGE SCALE GENOMIC DNA]</scope>
    <source>
        <strain evidence="1">Ann1</strain>
    </source>
</reference>
<comment type="caution">
    <text evidence="1">The sequence shown here is derived from an EMBL/GenBank/DDBJ whole genome shotgun (WGS) entry which is preliminary data.</text>
</comment>
<evidence type="ECO:0000313" key="2">
    <source>
        <dbReference type="Proteomes" id="UP000824533"/>
    </source>
</evidence>
<proteinExistence type="predicted"/>
<organism evidence="1 2">
    <name type="scientific">Dendrolimus kikuchii</name>
    <dbReference type="NCBI Taxonomy" id="765133"/>
    <lineage>
        <taxon>Eukaryota</taxon>
        <taxon>Metazoa</taxon>
        <taxon>Ecdysozoa</taxon>
        <taxon>Arthropoda</taxon>
        <taxon>Hexapoda</taxon>
        <taxon>Insecta</taxon>
        <taxon>Pterygota</taxon>
        <taxon>Neoptera</taxon>
        <taxon>Endopterygota</taxon>
        <taxon>Lepidoptera</taxon>
        <taxon>Glossata</taxon>
        <taxon>Ditrysia</taxon>
        <taxon>Bombycoidea</taxon>
        <taxon>Lasiocampidae</taxon>
        <taxon>Dendrolimus</taxon>
    </lineage>
</organism>
<evidence type="ECO:0000313" key="1">
    <source>
        <dbReference type="EMBL" id="KAJ0171575.1"/>
    </source>
</evidence>
<name>A0ACC1CJ11_9NEOP</name>
<accession>A0ACC1CJ11</accession>
<keyword evidence="2" id="KW-1185">Reference proteome</keyword>
<gene>
    <name evidence="1" type="ORF">K1T71_013125</name>
</gene>
<dbReference type="EMBL" id="CM034410">
    <property type="protein sequence ID" value="KAJ0171575.1"/>
    <property type="molecule type" value="Genomic_DNA"/>
</dbReference>
<dbReference type="Proteomes" id="UP000824533">
    <property type="component" value="Linkage Group LG24"/>
</dbReference>
<sequence>MTVFVGIEIKDSKFKGYLHQIIMVILINVPTISFGLAMGWVSLASGEGQSTDETEVVVAAATTFGASFLGVPISARAIAAGRKPAVIGISAAFVVCWTLKLMGDGWWLVAARIAAGLGGAGAWSVSPLLAREMCELKFRGAAVAASVLAHNIGFLLMYLAADASLQHRSSSEARKSLAWLRGVHHEDPSLVEEMDSLPLPEEPVQSPIKLTKEMLSDVNRRKAFVVSSIAVIGQEMCGVFALLQFAERVFVLTRDHSEEDNVLVTPARHAVILGVVQLIASAVALYLVERIGRRPLLVVCSVSTGICLTTAAIAVWLGAASGWAAALLAGAVAFDSAGMQPAPYALLADMFHYQYRGCALMIVSALGHIGNASEMFIFPLVTSQWGIEAALGVAGLLTSAYAVFVIAAVPETKGKTPEEIYGGRNNDEGTKNKCSEQTTMGLLDKLSIWLGKGRTEVTVLVLGLDNSGKSTLLNTLRPQEQRAQYLGPTVANQQEQFSSGGVSFTAWDVSGAPRHRALWERHYRRAHAVIFVVDSADHLRLVVAREELELMLAHPDMFGRRIPLLVFANKCDSPHALAPMQIAAALCLERVTDKPWHICASNALSGAGLADGVAWLARQIRDAHLPHDKH</sequence>